<keyword evidence="2" id="KW-1185">Reference proteome</keyword>
<dbReference type="RefSeq" id="WP_183595989.1">
    <property type="nucleotide sequence ID" value="NZ_JACHXK010000001.1"/>
</dbReference>
<gene>
    <name evidence="1" type="ORF">FHS18_000193</name>
</gene>
<dbReference type="EMBL" id="JACHXK010000001">
    <property type="protein sequence ID" value="MBB3108165.1"/>
    <property type="molecule type" value="Genomic_DNA"/>
</dbReference>
<dbReference type="Proteomes" id="UP000570361">
    <property type="component" value="Unassembled WGS sequence"/>
</dbReference>
<accession>A0A7W5ASW3</accession>
<reference evidence="1 2" key="1">
    <citation type="submission" date="2020-08" db="EMBL/GenBank/DDBJ databases">
        <title>Genomic Encyclopedia of Type Strains, Phase III (KMG-III): the genomes of soil and plant-associated and newly described type strains.</title>
        <authorList>
            <person name="Whitman W."/>
        </authorList>
    </citation>
    <scope>NUCLEOTIDE SEQUENCE [LARGE SCALE GENOMIC DNA]</scope>
    <source>
        <strain evidence="1 2">CECT 5862</strain>
    </source>
</reference>
<sequence length="132" mass="15652">MDELINEVDHNIEVLELTIERNKKAPEIPHIPEETRFMNLAKLCIALEKWKAVRGLLEKYRDTRCRPIEKKSSLFENMISVELKGVPGFVTPRTRSSMIEYMRHLEWQIDQLSGIWRTQEMETMYESVDKSN</sequence>
<organism evidence="1 2">
    <name type="scientific">Paenibacillus phyllosphaerae</name>
    <dbReference type="NCBI Taxonomy" id="274593"/>
    <lineage>
        <taxon>Bacteria</taxon>
        <taxon>Bacillati</taxon>
        <taxon>Bacillota</taxon>
        <taxon>Bacilli</taxon>
        <taxon>Bacillales</taxon>
        <taxon>Paenibacillaceae</taxon>
        <taxon>Paenibacillus</taxon>
    </lineage>
</organism>
<comment type="caution">
    <text evidence="1">The sequence shown here is derived from an EMBL/GenBank/DDBJ whole genome shotgun (WGS) entry which is preliminary data.</text>
</comment>
<name>A0A7W5ASW3_9BACL</name>
<protein>
    <submittedName>
        <fullName evidence="1">Uncharacterized protein</fullName>
    </submittedName>
</protein>
<evidence type="ECO:0000313" key="2">
    <source>
        <dbReference type="Proteomes" id="UP000570361"/>
    </source>
</evidence>
<dbReference type="AlphaFoldDB" id="A0A7W5ASW3"/>
<evidence type="ECO:0000313" key="1">
    <source>
        <dbReference type="EMBL" id="MBB3108165.1"/>
    </source>
</evidence>
<proteinExistence type="predicted"/>